<dbReference type="EMBL" id="QSHL01000015">
    <property type="protein sequence ID" value="RHC03169.1"/>
    <property type="molecule type" value="Genomic_DNA"/>
</dbReference>
<organism evidence="1 2">
    <name type="scientific">Blautia obeum</name>
    <dbReference type="NCBI Taxonomy" id="40520"/>
    <lineage>
        <taxon>Bacteria</taxon>
        <taxon>Bacillati</taxon>
        <taxon>Bacillota</taxon>
        <taxon>Clostridia</taxon>
        <taxon>Lachnospirales</taxon>
        <taxon>Lachnospiraceae</taxon>
        <taxon>Blautia</taxon>
    </lineage>
</organism>
<sequence length="217" mass="25118">MNELVYLKNDEAVCDSLHVAEKFGKEHKNVLQSIDNLIAENSAVKIMFKISSYKSGNGQSYRKFYMNRDGFSLLAMGFTGKEALEWKLQYIRAFNQMENFIREKSTQMWIETRKAGKLTRKAETDTIQKLVEYAKGQGSSHAEMLYMTYTRLANKMAGINKRDEATVMQLNNLSLMENIILHEVDLGIMQGKHYQEIYRDCKKRLEAVKDLAYLEAV</sequence>
<gene>
    <name evidence="1" type="ORF">DW859_15145</name>
</gene>
<dbReference type="Pfam" id="PF09669">
    <property type="entry name" value="Phage_pRha"/>
    <property type="match status" value="1"/>
</dbReference>
<name>A0A454HDZ9_9FIRM</name>
<reference evidence="1 2" key="1">
    <citation type="submission" date="2018-08" db="EMBL/GenBank/DDBJ databases">
        <title>A genome reference for cultivated species of the human gut microbiota.</title>
        <authorList>
            <person name="Zou Y."/>
            <person name="Xue W."/>
            <person name="Luo G."/>
        </authorList>
    </citation>
    <scope>NUCLEOTIDE SEQUENCE [LARGE SCALE GENOMIC DNA]</scope>
    <source>
        <strain evidence="1 2">AM37-4AC</strain>
    </source>
</reference>
<protein>
    <submittedName>
        <fullName evidence="1">Transcriptional regulator</fullName>
    </submittedName>
</protein>
<dbReference type="InterPro" id="IPR014054">
    <property type="entry name" value="Phage_regulatory_Rha"/>
</dbReference>
<evidence type="ECO:0000313" key="1">
    <source>
        <dbReference type="EMBL" id="RHC03169.1"/>
    </source>
</evidence>
<dbReference type="AlphaFoldDB" id="A0A454HDZ9"/>
<dbReference type="Proteomes" id="UP000265808">
    <property type="component" value="Unassembled WGS sequence"/>
</dbReference>
<accession>A0A454HDZ9</accession>
<evidence type="ECO:0000313" key="2">
    <source>
        <dbReference type="Proteomes" id="UP000265808"/>
    </source>
</evidence>
<dbReference type="RefSeq" id="WP_117998316.1">
    <property type="nucleotide sequence ID" value="NZ_QSHL01000015.1"/>
</dbReference>
<comment type="caution">
    <text evidence="1">The sequence shown here is derived from an EMBL/GenBank/DDBJ whole genome shotgun (WGS) entry which is preliminary data.</text>
</comment>
<proteinExistence type="predicted"/>
<dbReference type="NCBIfam" id="TIGR02681">
    <property type="entry name" value="phage_pRha"/>
    <property type="match status" value="1"/>
</dbReference>